<dbReference type="SMART" id="SM00564">
    <property type="entry name" value="PQQ"/>
    <property type="match status" value="5"/>
</dbReference>
<dbReference type="InterPro" id="IPR018391">
    <property type="entry name" value="PQQ_b-propeller_rpt"/>
</dbReference>
<feature type="domain" description="Pyrrolo-quinoline quinone repeat" evidence="11">
    <location>
        <begin position="194"/>
        <end position="793"/>
    </location>
</feature>
<evidence type="ECO:0000256" key="8">
    <source>
        <dbReference type="ARBA" id="ARBA00023002"/>
    </source>
</evidence>
<name>A0A7W4FD41_GLUDI</name>
<keyword evidence="8" id="KW-0560">Oxidoreductase</keyword>
<feature type="transmembrane region" description="Helical" evidence="10">
    <location>
        <begin position="12"/>
        <end position="32"/>
    </location>
</feature>
<sequence length="820" mass="88132">MNIKQGLRPVLAITAVVYALVGLYLLAGGIWLTALGGSLYYLIAGALLLVTAVLLLRRRQEALWVYAALLIGTMVWAVGEVGLDFWALAPRGDILVPLGIWLMLPPITRNLGTRNLGTRNLGTRNLGTRDLGTRDLAPPSRAAQVPLGLAVGAAVVVVVAALTQDPQDIAGSLPQVAQNAPTPGDAGEIPDEDWQAYGRTGFGDRFSPLKQITPDNVHNLKVAWTFRTGDVKGPHDPGEFTDETTPIKIRDTVYLCSPHQILFALDAATGKLKWKFDPKLTYNSTFQHMTCRGVSYHETAQGAETIDGAQAPVDCGHRIFLPTNDGRLFALDAETGERCHNFGDDGMVDLKAGEVVKTAGFFEATSPPVVTDKMVIVSGAVMDNYSTHEPSGVTRGFDVYTGRLVWVFDAGNPDPNEMPSDTHHFVGNSPNSWIVSSYDPKLNLIFIPMGVQTPDIWGGNRGADAERYASSILALNADTGKLAWSYQTVHHDLWDMDIPAQPSLVDVRTAGGDIVPALYAPAKTGNIFVLDRRTGTPIVPAPETRVPQGPAPGDHLSPTQPFSELTFRPKNNLTGADMWGGTMFDQLMCRIMFHQLRYDGPFTPPSLQGTLVFPGNLGMFEWGGLAVDPVRQIAIANPIAIPFVSRLIPRGPNNPASPDASQPSGSETGVQPMFGVPYGVTLSPFLSPLGLPCKKPAWGFMAGIDLKTNTIVWMHRNGTIRDSAPLPIPFKLGVPSLGGPLTTAGGVAFLTSTADFYIRAYDVTTGRQLWQDRLPAGGQSTPMTYAVGGRQFIVTADGGHGSFGTKLGDYVVAYALPEAH</sequence>
<dbReference type="PANTHER" id="PTHR32303">
    <property type="entry name" value="QUINOPROTEIN ALCOHOL DEHYDROGENASE (CYTOCHROME C)"/>
    <property type="match status" value="1"/>
</dbReference>
<comment type="caution">
    <text evidence="12">The sequence shown here is derived from an EMBL/GenBank/DDBJ whole genome shotgun (WGS) entry which is preliminary data.</text>
</comment>
<evidence type="ECO:0000256" key="9">
    <source>
        <dbReference type="ARBA" id="ARBA00023136"/>
    </source>
</evidence>
<gene>
    <name evidence="12" type="ORF">HLH33_03820</name>
</gene>
<dbReference type="InterPro" id="IPR011047">
    <property type="entry name" value="Quinoprotein_ADH-like_sf"/>
</dbReference>
<keyword evidence="6" id="KW-0634">PQQ</keyword>
<reference evidence="12 13" key="1">
    <citation type="submission" date="2020-04" db="EMBL/GenBank/DDBJ databases">
        <title>Description of novel Gluconacetobacter.</title>
        <authorList>
            <person name="Sombolestani A."/>
        </authorList>
    </citation>
    <scope>NUCLEOTIDE SEQUENCE [LARGE SCALE GENOMIC DNA]</scope>
    <source>
        <strain evidence="12 13">LMG 7603</strain>
    </source>
</reference>
<evidence type="ECO:0000313" key="12">
    <source>
        <dbReference type="EMBL" id="MBB2155442.1"/>
    </source>
</evidence>
<dbReference type="PROSITE" id="PS00364">
    <property type="entry name" value="BACTERIAL_PQQ_2"/>
    <property type="match status" value="1"/>
</dbReference>
<evidence type="ECO:0000256" key="2">
    <source>
        <dbReference type="ARBA" id="ARBA00004651"/>
    </source>
</evidence>
<evidence type="ECO:0000256" key="10">
    <source>
        <dbReference type="SAM" id="Phobius"/>
    </source>
</evidence>
<dbReference type="RefSeq" id="WP_183115461.1">
    <property type="nucleotide sequence ID" value="NZ_JABEQG010000004.1"/>
</dbReference>
<dbReference type="PANTHER" id="PTHR32303:SF4">
    <property type="entry name" value="QUINOPROTEIN GLUCOSE DEHYDROGENASE"/>
    <property type="match status" value="1"/>
</dbReference>
<evidence type="ECO:0000313" key="13">
    <source>
        <dbReference type="Proteomes" id="UP000550787"/>
    </source>
</evidence>
<dbReference type="NCBIfam" id="TIGR03074">
    <property type="entry name" value="PQQ_membr_DH"/>
    <property type="match status" value="1"/>
</dbReference>
<comment type="similarity">
    <text evidence="3">Belongs to the bacterial PQQ dehydrogenase family.</text>
</comment>
<dbReference type="InterPro" id="IPR017511">
    <property type="entry name" value="PQQ_mDH"/>
</dbReference>
<feature type="transmembrane region" description="Helical" evidence="10">
    <location>
        <begin position="63"/>
        <end position="79"/>
    </location>
</feature>
<keyword evidence="9 10" id="KW-0472">Membrane</keyword>
<comment type="cofactor">
    <cofactor evidence="1">
        <name>pyrroloquinoline quinone</name>
        <dbReference type="ChEBI" id="CHEBI:58442"/>
    </cofactor>
</comment>
<dbReference type="SUPFAM" id="SSF50998">
    <property type="entry name" value="Quinoprotein alcohol dehydrogenase-like"/>
    <property type="match status" value="1"/>
</dbReference>
<dbReference type="InterPro" id="IPR002372">
    <property type="entry name" value="PQQ_rpt_dom"/>
</dbReference>
<dbReference type="EMBL" id="JABEQG010000004">
    <property type="protein sequence ID" value="MBB2155442.1"/>
    <property type="molecule type" value="Genomic_DNA"/>
</dbReference>
<dbReference type="GO" id="GO:0008876">
    <property type="term" value="F:quinoprotein glucose dehydrogenase activity"/>
    <property type="evidence" value="ECO:0007669"/>
    <property type="project" value="TreeGrafter"/>
</dbReference>
<dbReference type="GO" id="GO:0005886">
    <property type="term" value="C:plasma membrane"/>
    <property type="evidence" value="ECO:0007669"/>
    <property type="project" value="UniProtKB-SubCell"/>
</dbReference>
<dbReference type="Gene3D" id="2.140.10.10">
    <property type="entry name" value="Quinoprotein alcohol dehydrogenase-like superfamily"/>
    <property type="match status" value="2"/>
</dbReference>
<evidence type="ECO:0000256" key="4">
    <source>
        <dbReference type="ARBA" id="ARBA00022475"/>
    </source>
</evidence>
<proteinExistence type="inferred from homology"/>
<evidence type="ECO:0000256" key="3">
    <source>
        <dbReference type="ARBA" id="ARBA00008156"/>
    </source>
</evidence>
<accession>A0A7W4FD41</accession>
<evidence type="ECO:0000256" key="5">
    <source>
        <dbReference type="ARBA" id="ARBA00022692"/>
    </source>
</evidence>
<evidence type="ECO:0000259" key="11">
    <source>
        <dbReference type="Pfam" id="PF01011"/>
    </source>
</evidence>
<keyword evidence="4" id="KW-1003">Cell membrane</keyword>
<dbReference type="GO" id="GO:0030288">
    <property type="term" value="C:outer membrane-bounded periplasmic space"/>
    <property type="evidence" value="ECO:0007669"/>
    <property type="project" value="InterPro"/>
</dbReference>
<evidence type="ECO:0000256" key="7">
    <source>
        <dbReference type="ARBA" id="ARBA00022989"/>
    </source>
</evidence>
<evidence type="ECO:0000256" key="1">
    <source>
        <dbReference type="ARBA" id="ARBA00001931"/>
    </source>
</evidence>
<dbReference type="Pfam" id="PF01011">
    <property type="entry name" value="PQQ"/>
    <property type="match status" value="1"/>
</dbReference>
<comment type="subcellular location">
    <subcellularLocation>
        <location evidence="2">Cell membrane</location>
        <topology evidence="2">Multi-pass membrane protein</topology>
    </subcellularLocation>
</comment>
<protein>
    <submittedName>
        <fullName evidence="12">Glucose/quinate/shikimate family membrane-bound PQQ-dependent dehydrogenase</fullName>
    </submittedName>
</protein>
<organism evidence="12 13">
    <name type="scientific">Gluconacetobacter diazotrophicus</name>
    <name type="common">Acetobacter diazotrophicus</name>
    <dbReference type="NCBI Taxonomy" id="33996"/>
    <lineage>
        <taxon>Bacteria</taxon>
        <taxon>Pseudomonadati</taxon>
        <taxon>Pseudomonadota</taxon>
        <taxon>Alphaproteobacteria</taxon>
        <taxon>Acetobacterales</taxon>
        <taxon>Acetobacteraceae</taxon>
        <taxon>Gluconacetobacter</taxon>
    </lineage>
</organism>
<dbReference type="GO" id="GO:0048038">
    <property type="term" value="F:quinone binding"/>
    <property type="evidence" value="ECO:0007669"/>
    <property type="project" value="InterPro"/>
</dbReference>
<keyword evidence="7 10" id="KW-1133">Transmembrane helix</keyword>
<keyword evidence="5 10" id="KW-0812">Transmembrane</keyword>
<dbReference type="Proteomes" id="UP000550787">
    <property type="component" value="Unassembled WGS sequence"/>
</dbReference>
<dbReference type="AlphaFoldDB" id="A0A7W4FD41"/>
<dbReference type="CDD" id="cd10280">
    <property type="entry name" value="PQQ_mGDH"/>
    <property type="match status" value="1"/>
</dbReference>
<feature type="transmembrane region" description="Helical" evidence="10">
    <location>
        <begin position="38"/>
        <end position="56"/>
    </location>
</feature>
<dbReference type="InterPro" id="IPR001479">
    <property type="entry name" value="Quinoprotein_DH_CS"/>
</dbReference>
<evidence type="ECO:0000256" key="6">
    <source>
        <dbReference type="ARBA" id="ARBA00022891"/>
    </source>
</evidence>